<feature type="compositionally biased region" description="Basic and acidic residues" evidence="10">
    <location>
        <begin position="166"/>
        <end position="176"/>
    </location>
</feature>
<dbReference type="InterPro" id="IPR010920">
    <property type="entry name" value="LSM_dom_sf"/>
</dbReference>
<keyword evidence="8 9" id="KW-0687">Ribonucleoprotein</keyword>
<evidence type="ECO:0000313" key="13">
    <source>
        <dbReference type="Proteomes" id="UP001140074"/>
    </source>
</evidence>
<feature type="domain" description="Sm" evidence="11">
    <location>
        <begin position="2"/>
        <end position="69"/>
    </location>
</feature>
<evidence type="ECO:0000259" key="11">
    <source>
        <dbReference type="PROSITE" id="PS52002"/>
    </source>
</evidence>
<dbReference type="PANTHER" id="PTHR23338">
    <property type="entry name" value="SMALL NUCLEAR RIBONUCLEOPROTEIN SM"/>
    <property type="match status" value="1"/>
</dbReference>
<evidence type="ECO:0000256" key="2">
    <source>
        <dbReference type="ARBA" id="ARBA00006850"/>
    </source>
</evidence>
<dbReference type="Proteomes" id="UP001140074">
    <property type="component" value="Unassembled WGS sequence"/>
</dbReference>
<keyword evidence="3 9" id="KW-0507">mRNA processing</keyword>
<dbReference type="AlphaFoldDB" id="A0A9W8M7V4"/>
<evidence type="ECO:0000256" key="8">
    <source>
        <dbReference type="ARBA" id="ARBA00023274"/>
    </source>
</evidence>
<keyword evidence="13" id="KW-1185">Reference proteome</keyword>
<evidence type="ECO:0000256" key="10">
    <source>
        <dbReference type="SAM" id="MobiDB-lite"/>
    </source>
</evidence>
<sequence>MLPLSLLNAAVGFPILVELKNGETYNGHLEKCDNFMNISLREDGDRFWRLPETYVRGNTIKYLRVPDAVLDKVKEDMLKNRNMGNRGGRGGRGRGGNVGGRGGGHTGGSQTGGGRGRGRGGWLDALDKLNDPAVNEKDKPSLHKDKSSGNNSSSKWKLNKSSTMANKKDFLDELRRQLKQRTQQQ</sequence>
<evidence type="ECO:0000256" key="1">
    <source>
        <dbReference type="ARBA" id="ARBA00004123"/>
    </source>
</evidence>
<dbReference type="GO" id="GO:0003723">
    <property type="term" value="F:RNA binding"/>
    <property type="evidence" value="ECO:0007669"/>
    <property type="project" value="UniProtKB-KW"/>
</dbReference>
<comment type="subcellular location">
    <subcellularLocation>
        <location evidence="1 9">Nucleus</location>
    </subcellularLocation>
</comment>
<evidence type="ECO:0000256" key="5">
    <source>
        <dbReference type="ARBA" id="ARBA00022884"/>
    </source>
</evidence>
<keyword evidence="5 9" id="KW-0694">RNA-binding</keyword>
<dbReference type="GO" id="GO:0097525">
    <property type="term" value="C:spliceosomal snRNP complex"/>
    <property type="evidence" value="ECO:0007669"/>
    <property type="project" value="UniProtKB-ARBA"/>
</dbReference>
<dbReference type="CDD" id="cd01723">
    <property type="entry name" value="LSm4"/>
    <property type="match status" value="1"/>
</dbReference>
<evidence type="ECO:0000313" key="12">
    <source>
        <dbReference type="EMBL" id="KAJ2866870.1"/>
    </source>
</evidence>
<dbReference type="EMBL" id="JANBUY010000029">
    <property type="protein sequence ID" value="KAJ2866870.1"/>
    <property type="molecule type" value="Genomic_DNA"/>
</dbReference>
<dbReference type="SUPFAM" id="SSF50182">
    <property type="entry name" value="Sm-like ribonucleoproteins"/>
    <property type="match status" value="1"/>
</dbReference>
<dbReference type="GO" id="GO:0000398">
    <property type="term" value="P:mRNA splicing, via spliceosome"/>
    <property type="evidence" value="ECO:0007669"/>
    <property type="project" value="InterPro"/>
</dbReference>
<gene>
    <name evidence="9" type="primary">LSM4</name>
    <name evidence="12" type="ORF">GGH94_001245</name>
</gene>
<protein>
    <recommendedName>
        <fullName evidence="9">LSM complex subunit LSM4</fullName>
    </recommendedName>
</protein>
<dbReference type="InterPro" id="IPR001163">
    <property type="entry name" value="Sm_dom_euk/arc"/>
</dbReference>
<dbReference type="Gene3D" id="2.30.30.100">
    <property type="match status" value="1"/>
</dbReference>
<keyword evidence="6 9" id="KW-0508">mRNA splicing</keyword>
<dbReference type="InterPro" id="IPR034101">
    <property type="entry name" value="Lsm4"/>
</dbReference>
<evidence type="ECO:0000256" key="9">
    <source>
        <dbReference type="RuleBase" id="RU365049"/>
    </source>
</evidence>
<keyword evidence="7 9" id="KW-0539">Nucleus</keyword>
<dbReference type="Pfam" id="PF01423">
    <property type="entry name" value="LSM"/>
    <property type="match status" value="1"/>
</dbReference>
<proteinExistence type="inferred from homology"/>
<comment type="caution">
    <text evidence="12">The sequence shown here is derived from an EMBL/GenBank/DDBJ whole genome shotgun (WGS) entry which is preliminary data.</text>
</comment>
<comment type="similarity">
    <text evidence="2 9">Belongs to the snRNP Sm proteins family.</text>
</comment>
<feature type="compositionally biased region" description="Gly residues" evidence="10">
    <location>
        <begin position="85"/>
        <end position="121"/>
    </location>
</feature>
<feature type="region of interest" description="Disordered" evidence="10">
    <location>
        <begin position="79"/>
        <end position="185"/>
    </location>
</feature>
<evidence type="ECO:0000256" key="4">
    <source>
        <dbReference type="ARBA" id="ARBA00022728"/>
    </source>
</evidence>
<comment type="subunit">
    <text evidence="9">LSm subunits form a heteromer with a doughnut shape.</text>
</comment>
<dbReference type="GO" id="GO:0000956">
    <property type="term" value="P:nuclear-transcribed mRNA catabolic process"/>
    <property type="evidence" value="ECO:0007669"/>
    <property type="project" value="UniProtKB-UniRule"/>
</dbReference>
<evidence type="ECO:0000256" key="3">
    <source>
        <dbReference type="ARBA" id="ARBA00022664"/>
    </source>
</evidence>
<evidence type="ECO:0000256" key="7">
    <source>
        <dbReference type="ARBA" id="ARBA00023242"/>
    </source>
</evidence>
<reference evidence="12" key="1">
    <citation type="submission" date="2022-07" db="EMBL/GenBank/DDBJ databases">
        <title>Phylogenomic reconstructions and comparative analyses of Kickxellomycotina fungi.</title>
        <authorList>
            <person name="Reynolds N.K."/>
            <person name="Stajich J.E."/>
            <person name="Barry K."/>
            <person name="Grigoriev I.V."/>
            <person name="Crous P."/>
            <person name="Smith M.E."/>
        </authorList>
    </citation>
    <scope>NUCLEOTIDE SEQUENCE</scope>
    <source>
        <strain evidence="12">RSA 476</strain>
    </source>
</reference>
<dbReference type="PROSITE" id="PS52002">
    <property type="entry name" value="SM"/>
    <property type="match status" value="1"/>
</dbReference>
<evidence type="ECO:0000256" key="6">
    <source>
        <dbReference type="ARBA" id="ARBA00023187"/>
    </source>
</evidence>
<dbReference type="SMART" id="SM00651">
    <property type="entry name" value="Sm"/>
    <property type="match status" value="1"/>
</dbReference>
<name>A0A9W8M7V4_9FUNG</name>
<dbReference type="InterPro" id="IPR047575">
    <property type="entry name" value="Sm"/>
</dbReference>
<keyword evidence="4 9" id="KW-0747">Spliceosome</keyword>
<accession>A0A9W8M7V4</accession>
<feature type="compositionally biased region" description="Basic and acidic residues" evidence="10">
    <location>
        <begin position="125"/>
        <end position="147"/>
    </location>
</feature>
<dbReference type="GO" id="GO:0005681">
    <property type="term" value="C:spliceosomal complex"/>
    <property type="evidence" value="ECO:0007669"/>
    <property type="project" value="UniProtKB-UniRule"/>
</dbReference>
<comment type="function">
    <text evidence="9">Binds specifically to the 3'-terminal U-tract of U6 snRNA.</text>
</comment>
<dbReference type="InterPro" id="IPR027141">
    <property type="entry name" value="LSm4/Sm_D1/D3"/>
</dbReference>
<feature type="compositionally biased region" description="Low complexity" evidence="10">
    <location>
        <begin position="148"/>
        <end position="162"/>
    </location>
</feature>
<organism evidence="12 13">
    <name type="scientific">Coemansia aciculifera</name>
    <dbReference type="NCBI Taxonomy" id="417176"/>
    <lineage>
        <taxon>Eukaryota</taxon>
        <taxon>Fungi</taxon>
        <taxon>Fungi incertae sedis</taxon>
        <taxon>Zoopagomycota</taxon>
        <taxon>Kickxellomycotina</taxon>
        <taxon>Kickxellomycetes</taxon>
        <taxon>Kickxellales</taxon>
        <taxon>Kickxellaceae</taxon>
        <taxon>Coemansia</taxon>
    </lineage>
</organism>